<feature type="signal peptide" evidence="1">
    <location>
        <begin position="1"/>
        <end position="28"/>
    </location>
</feature>
<evidence type="ECO:0000259" key="2">
    <source>
        <dbReference type="Pfam" id="PF07589"/>
    </source>
</evidence>
<dbReference type="NCBIfam" id="TIGR02595">
    <property type="entry name" value="PEP_CTERM"/>
    <property type="match status" value="1"/>
</dbReference>
<proteinExistence type="predicted"/>
<protein>
    <recommendedName>
        <fullName evidence="2">Ice-binding protein C-terminal domain-containing protein</fullName>
    </recommendedName>
</protein>
<evidence type="ECO:0000313" key="3">
    <source>
        <dbReference type="EMBL" id="CDM97418.1"/>
    </source>
</evidence>
<evidence type="ECO:0000313" key="4">
    <source>
        <dbReference type="Proteomes" id="UP000032946"/>
    </source>
</evidence>
<dbReference type="AlphaFoldDB" id="A0A9P1KJF9"/>
<keyword evidence="4" id="KW-1185">Reference proteome</keyword>
<accession>A0A9P1KJF9</accession>
<dbReference type="EMBL" id="FO818640">
    <property type="protein sequence ID" value="CDM97418.1"/>
    <property type="molecule type" value="Genomic_DNA"/>
</dbReference>
<dbReference type="RefSeq" id="WP_008054047.1">
    <property type="nucleotide sequence ID" value="NZ_FO818640.1"/>
</dbReference>
<reference evidence="3 4" key="1">
    <citation type="submission" date="2014-02" db="EMBL/GenBank/DDBJ databases">
        <authorList>
            <person name="Genoscope - CEA"/>
        </authorList>
    </citation>
    <scope>NUCLEOTIDE SEQUENCE [LARGE SCALE GENOMIC DNA]</scope>
    <source>
        <strain evidence="3 4">PCC 8005</strain>
    </source>
</reference>
<dbReference type="InterPro" id="IPR013424">
    <property type="entry name" value="Ice-binding_C"/>
</dbReference>
<sequence>MKNLCNQIALSAGVTMVSAIALATPSHAATFHAWDVLANRGTPNHRSVFYDLEFFDHNGNLLGTGELIHAGKPFEGIIDMCVTPWCRIPPLDIKKEDNFFLVQSFSSPIPGLGGAHFFRPFDEQLLAGFLPCTSAGCIANTGGIGFTYNSWVLNVRTGFNSRMTANEWSVSGSSIPQVPNGSGTWTATRRATVPEPTSILGFLGLGVLGTVSLLKRHGS</sequence>
<keyword evidence="1" id="KW-0732">Signal</keyword>
<dbReference type="Proteomes" id="UP000032946">
    <property type="component" value="Chromosome"/>
</dbReference>
<gene>
    <name evidence="3" type="ORF">ARTHRO_60019</name>
</gene>
<feature type="domain" description="Ice-binding protein C-terminal" evidence="2">
    <location>
        <begin position="192"/>
        <end position="216"/>
    </location>
</feature>
<evidence type="ECO:0000256" key="1">
    <source>
        <dbReference type="SAM" id="SignalP"/>
    </source>
</evidence>
<organism evidence="3 4">
    <name type="scientific">Limnospira indica PCC 8005</name>
    <dbReference type="NCBI Taxonomy" id="376219"/>
    <lineage>
        <taxon>Bacteria</taxon>
        <taxon>Bacillati</taxon>
        <taxon>Cyanobacteriota</taxon>
        <taxon>Cyanophyceae</taxon>
        <taxon>Oscillatoriophycideae</taxon>
        <taxon>Oscillatoriales</taxon>
        <taxon>Sirenicapillariaceae</taxon>
        <taxon>Limnospira</taxon>
    </lineage>
</organism>
<name>A0A9P1KJF9_9CYAN</name>
<dbReference type="Pfam" id="PF07589">
    <property type="entry name" value="PEP-CTERM"/>
    <property type="match status" value="1"/>
</dbReference>
<feature type="chain" id="PRO_5040383581" description="Ice-binding protein C-terminal domain-containing protein" evidence="1">
    <location>
        <begin position="29"/>
        <end position="219"/>
    </location>
</feature>